<keyword evidence="2" id="KW-1185">Reference proteome</keyword>
<name>A0A915NY60_9BILA</name>
<dbReference type="Proteomes" id="UP000887560">
    <property type="component" value="Unplaced"/>
</dbReference>
<dbReference type="AlphaFoldDB" id="A0A915NY60"/>
<organism evidence="2 3">
    <name type="scientific">Meloidogyne floridensis</name>
    <dbReference type="NCBI Taxonomy" id="298350"/>
    <lineage>
        <taxon>Eukaryota</taxon>
        <taxon>Metazoa</taxon>
        <taxon>Ecdysozoa</taxon>
        <taxon>Nematoda</taxon>
        <taxon>Chromadorea</taxon>
        <taxon>Rhabditida</taxon>
        <taxon>Tylenchina</taxon>
        <taxon>Tylenchomorpha</taxon>
        <taxon>Tylenchoidea</taxon>
        <taxon>Meloidogynidae</taxon>
        <taxon>Meloidogyninae</taxon>
        <taxon>Meloidogyne</taxon>
    </lineage>
</organism>
<proteinExistence type="predicted"/>
<evidence type="ECO:0000313" key="2">
    <source>
        <dbReference type="Proteomes" id="UP000887560"/>
    </source>
</evidence>
<feature type="region of interest" description="Disordered" evidence="1">
    <location>
        <begin position="82"/>
        <end position="101"/>
    </location>
</feature>
<accession>A0A915NY60</accession>
<feature type="compositionally biased region" description="Basic and acidic residues" evidence="1">
    <location>
        <begin position="19"/>
        <end position="29"/>
    </location>
</feature>
<sequence length="101" mass="11570">MSVKIHPKIVVDTGNGSEKNTKIKNDKSNENNCNYCSNNASNSASLYFSTQQHKQFRKSMAQDAEDGPDFLDVEQHRWDLNSNLYNNNTSRPPMNQVEKNF</sequence>
<evidence type="ECO:0000256" key="1">
    <source>
        <dbReference type="SAM" id="MobiDB-lite"/>
    </source>
</evidence>
<evidence type="ECO:0000313" key="3">
    <source>
        <dbReference type="WBParaSite" id="scf7180000421744.g7706"/>
    </source>
</evidence>
<protein>
    <submittedName>
        <fullName evidence="3">Uncharacterized protein</fullName>
    </submittedName>
</protein>
<feature type="region of interest" description="Disordered" evidence="1">
    <location>
        <begin position="12"/>
        <end position="32"/>
    </location>
</feature>
<dbReference type="WBParaSite" id="scf7180000421744.g7706">
    <property type="protein sequence ID" value="scf7180000421744.g7706"/>
    <property type="gene ID" value="scf7180000421744.g7706"/>
</dbReference>
<reference evidence="3" key="1">
    <citation type="submission" date="2022-11" db="UniProtKB">
        <authorList>
            <consortium name="WormBaseParasite"/>
        </authorList>
    </citation>
    <scope>IDENTIFICATION</scope>
</reference>